<sequence length="148" mass="16368">MNINCGIDTGLSAQDERSISAVLIAYASAIDLRDWDLFRSCFIADCQADYGDFGSWQNIADFTDYMREAHARLGPTLHRISNIKLTNAQAGANATSYVDALLSPENKQGPMHRGIGSYDDFIVRTSDGWKIARRTFTALIIGSERDQA</sequence>
<evidence type="ECO:0000313" key="4">
    <source>
        <dbReference type="Proteomes" id="UP000195807"/>
    </source>
</evidence>
<geneLocation type="plasmid" evidence="3 5">
    <name>plas1</name>
</geneLocation>
<dbReference type="OrthoDB" id="2860904at2"/>
<dbReference type="Proteomes" id="UP000515297">
    <property type="component" value="Plasmid plas1"/>
</dbReference>
<feature type="domain" description="SnoaL-like" evidence="1">
    <location>
        <begin position="13"/>
        <end position="135"/>
    </location>
</feature>
<organism evidence="2 4">
    <name type="scientific">Croceicoccus marinus</name>
    <dbReference type="NCBI Taxonomy" id="450378"/>
    <lineage>
        <taxon>Bacteria</taxon>
        <taxon>Pseudomonadati</taxon>
        <taxon>Pseudomonadota</taxon>
        <taxon>Alphaproteobacteria</taxon>
        <taxon>Sphingomonadales</taxon>
        <taxon>Erythrobacteraceae</taxon>
        <taxon>Croceicoccus</taxon>
    </lineage>
</organism>
<dbReference type="EMBL" id="CP019603">
    <property type="protein sequence ID" value="ARU17624.1"/>
    <property type="molecule type" value="Genomic_DNA"/>
</dbReference>
<evidence type="ECO:0000313" key="2">
    <source>
        <dbReference type="EMBL" id="ARU17624.1"/>
    </source>
</evidence>
<dbReference type="Proteomes" id="UP000195807">
    <property type="component" value="Plasmid pCME4A9I"/>
</dbReference>
<geneLocation type="plasmid" evidence="4">
    <name>pcme4a9i</name>
</geneLocation>
<evidence type="ECO:0000313" key="3">
    <source>
        <dbReference type="EMBL" id="QNE07010.1"/>
    </source>
</evidence>
<dbReference type="EMBL" id="CP060053">
    <property type="protein sequence ID" value="QNE07010.1"/>
    <property type="molecule type" value="Genomic_DNA"/>
</dbReference>
<dbReference type="InterPro" id="IPR032710">
    <property type="entry name" value="NTF2-like_dom_sf"/>
</dbReference>
<dbReference type="Gene3D" id="3.10.450.50">
    <property type="match status" value="1"/>
</dbReference>
<accession>A0A1Z1FFQ7</accession>
<proteinExistence type="predicted"/>
<dbReference type="SUPFAM" id="SSF54427">
    <property type="entry name" value="NTF2-like"/>
    <property type="match status" value="1"/>
</dbReference>
<dbReference type="Pfam" id="PF13577">
    <property type="entry name" value="SnoaL_4"/>
    <property type="match status" value="1"/>
</dbReference>
<name>A0A1Z1FFQ7_9SPHN</name>
<dbReference type="RefSeq" id="WP_066849480.1">
    <property type="nucleotide sequence ID" value="NZ_CP019603.1"/>
</dbReference>
<dbReference type="AlphaFoldDB" id="A0A1Z1FFQ7"/>
<keyword evidence="2" id="KW-0614">Plasmid</keyword>
<evidence type="ECO:0000313" key="5">
    <source>
        <dbReference type="Proteomes" id="UP000515297"/>
    </source>
</evidence>
<evidence type="ECO:0000259" key="1">
    <source>
        <dbReference type="Pfam" id="PF13577"/>
    </source>
</evidence>
<protein>
    <submittedName>
        <fullName evidence="3">Nuclear transport factor 2 family protein</fullName>
    </submittedName>
</protein>
<keyword evidence="4" id="KW-1185">Reference proteome</keyword>
<reference evidence="2 4" key="1">
    <citation type="submission" date="2017-01" db="EMBL/GenBank/DDBJ databases">
        <title>Complete genome sequence of esterase-producing bacterium Croceicoccus marinus E4A9.</title>
        <authorList>
            <person name="Wu Y.-H."/>
            <person name="Cheng H."/>
            <person name="Xu L."/>
            <person name="Huo Y.-Y."/>
            <person name="Wang C.-S."/>
            <person name="Xu X.-W."/>
        </authorList>
    </citation>
    <scope>NUCLEOTIDE SEQUENCE [LARGE SCALE GENOMIC DNA]</scope>
    <source>
        <strain evidence="2 4">E4A9</strain>
        <plasmid evidence="2">pCME4A9I</plasmid>
        <plasmid evidence="4">Plasmid pcme4a9i</plasmid>
    </source>
</reference>
<dbReference type="STRING" id="450378.GCA_001661675_02945"/>
<dbReference type="CDD" id="cd00531">
    <property type="entry name" value="NTF2_like"/>
    <property type="match status" value="1"/>
</dbReference>
<dbReference type="KEGG" id="cman:A9D14_14655"/>
<reference evidence="3 5" key="2">
    <citation type="submission" date="2020-08" db="EMBL/GenBank/DDBJ databases">
        <authorList>
            <person name="Liu G."/>
            <person name="Sun C."/>
        </authorList>
    </citation>
    <scope>NUCLEOTIDE SEQUENCE [LARGE SCALE GENOMIC DNA]</scope>
    <source>
        <strain evidence="3 5">OT19</strain>
        <plasmid evidence="3 5">plas1</plasmid>
    </source>
</reference>
<gene>
    <name evidence="2" type="ORF">A9D14_14655</name>
    <name evidence="3" type="ORF">H4O24_18390</name>
</gene>
<dbReference type="InterPro" id="IPR037401">
    <property type="entry name" value="SnoaL-like"/>
</dbReference>
<geneLocation type="plasmid" evidence="2">
    <name>pCME4A9I</name>
</geneLocation>